<proteinExistence type="predicted"/>
<dbReference type="Proteomes" id="UP000019754">
    <property type="component" value="Unassembled WGS sequence"/>
</dbReference>
<reference evidence="1 2" key="1">
    <citation type="journal article" date="2013" name="Genome Announc.">
        <title>Draft genome sequence of an Actinobacterium, Brachybacterium muris strain UCD-AY4.</title>
        <authorList>
            <person name="Lo J.R."/>
            <person name="Lang J.M."/>
            <person name="Darling A.E."/>
            <person name="Eisen J.A."/>
            <person name="Coil D.A."/>
        </authorList>
    </citation>
    <scope>NUCLEOTIDE SEQUENCE [LARGE SCALE GENOMIC DNA]</scope>
    <source>
        <strain evidence="1 2">UCD-AY4</strain>
    </source>
</reference>
<evidence type="ECO:0000313" key="1">
    <source>
        <dbReference type="EMBL" id="EYT50476.1"/>
    </source>
</evidence>
<sequence>MSAAARAQHLALPRAAALMMHAASYLRGDAGPDDIVQLSLGSGRDRHGAEGVELFDWLTSLRRIPLLHLRLVLPLPGRIAGLVGPPEAVEAALACEQAVVVTAAGLPDHTLVPEVTPVSSVDGPIGLVDWMHYPAPRGASLPPTPSSGTAREQLLRVMQAAARSTVDLDLVPDEPIPADELPLSWIRAVPPRHLSAADAHLLELAGRVLVLTGYEFTAGSPHARGLADDQARRTILEQLRDAAREALVETVERAADVAG</sequence>
<accession>A0A022KX71</accession>
<name>A0A022KX71_9MICO</name>
<gene>
    <name evidence="1" type="ORF">D641_0104215</name>
</gene>
<organism evidence="1 2">
    <name type="scientific">Brachybacterium muris UCD-AY4</name>
    <dbReference type="NCBI Taxonomy" id="1249481"/>
    <lineage>
        <taxon>Bacteria</taxon>
        <taxon>Bacillati</taxon>
        <taxon>Actinomycetota</taxon>
        <taxon>Actinomycetes</taxon>
        <taxon>Micrococcales</taxon>
        <taxon>Dermabacteraceae</taxon>
        <taxon>Brachybacterium</taxon>
    </lineage>
</organism>
<comment type="caution">
    <text evidence="1">The sequence shown here is derived from an EMBL/GenBank/DDBJ whole genome shotgun (WGS) entry which is preliminary data.</text>
</comment>
<dbReference type="HOGENOM" id="CLU_086002_1_0_11"/>
<evidence type="ECO:0000313" key="2">
    <source>
        <dbReference type="Proteomes" id="UP000019754"/>
    </source>
</evidence>
<dbReference type="EMBL" id="AORC01000004">
    <property type="protein sequence ID" value="EYT50476.1"/>
    <property type="molecule type" value="Genomic_DNA"/>
</dbReference>
<dbReference type="AlphaFoldDB" id="A0A022KX71"/>
<dbReference type="OrthoDB" id="4791053at2"/>
<keyword evidence="2" id="KW-1185">Reference proteome</keyword>
<protein>
    <submittedName>
        <fullName evidence="1">Uncharacterized protein</fullName>
    </submittedName>
</protein>
<dbReference type="RefSeq" id="WP_017822555.1">
    <property type="nucleotide sequence ID" value="NZ_AORC01000004.1"/>
</dbReference>
<dbReference type="STRING" id="1249481.D641_0104215"/>